<dbReference type="Pfam" id="PF07647">
    <property type="entry name" value="SAM_2"/>
    <property type="match status" value="1"/>
</dbReference>
<keyword evidence="1" id="KW-0175">Coiled coil</keyword>
<dbReference type="AlphaFoldDB" id="A0ABD3VHT2"/>
<protein>
    <recommendedName>
        <fullName evidence="3">SAM domain-containing protein</fullName>
    </recommendedName>
</protein>
<feature type="coiled-coil region" evidence="1">
    <location>
        <begin position="82"/>
        <end position="177"/>
    </location>
</feature>
<dbReference type="PROSITE" id="PS50105">
    <property type="entry name" value="SAM_DOMAIN"/>
    <property type="match status" value="2"/>
</dbReference>
<keyword evidence="5" id="KW-1185">Reference proteome</keyword>
<dbReference type="SMART" id="SM00454">
    <property type="entry name" value="SAM"/>
    <property type="match status" value="3"/>
</dbReference>
<feature type="domain" description="SAM" evidence="3">
    <location>
        <begin position="405"/>
        <end position="470"/>
    </location>
</feature>
<dbReference type="PANTHER" id="PTHR12776">
    <property type="entry name" value="KAZRIN-RELATED"/>
    <property type="match status" value="1"/>
</dbReference>
<dbReference type="Pfam" id="PF25986">
    <property type="entry name" value="Kazrin"/>
    <property type="match status" value="1"/>
</dbReference>
<feature type="domain" description="SAM" evidence="3">
    <location>
        <begin position="490"/>
        <end position="546"/>
    </location>
</feature>
<feature type="region of interest" description="Disordered" evidence="2">
    <location>
        <begin position="256"/>
        <end position="312"/>
    </location>
</feature>
<evidence type="ECO:0000313" key="4">
    <source>
        <dbReference type="EMBL" id="KAL3861124.1"/>
    </source>
</evidence>
<reference evidence="4 5" key="1">
    <citation type="submission" date="2024-11" db="EMBL/GenBank/DDBJ databases">
        <title>Chromosome-level genome assembly of the freshwater bivalve Anodonta woodiana.</title>
        <authorList>
            <person name="Chen X."/>
        </authorList>
    </citation>
    <scope>NUCLEOTIDE SEQUENCE [LARGE SCALE GENOMIC DNA]</scope>
    <source>
        <strain evidence="4">MN2024</strain>
        <tissue evidence="4">Gills</tissue>
    </source>
</reference>
<feature type="region of interest" description="Disordered" evidence="2">
    <location>
        <begin position="656"/>
        <end position="676"/>
    </location>
</feature>
<feature type="compositionally biased region" description="Polar residues" evidence="2">
    <location>
        <begin position="656"/>
        <end position="670"/>
    </location>
</feature>
<evidence type="ECO:0000256" key="2">
    <source>
        <dbReference type="SAM" id="MobiDB-lite"/>
    </source>
</evidence>
<accession>A0ABD3VHT2</accession>
<proteinExistence type="predicted"/>
<feature type="coiled-coil region" evidence="1">
    <location>
        <begin position="224"/>
        <end position="251"/>
    </location>
</feature>
<dbReference type="InterPro" id="IPR013761">
    <property type="entry name" value="SAM/pointed_sf"/>
</dbReference>
<feature type="region of interest" description="Disordered" evidence="2">
    <location>
        <begin position="704"/>
        <end position="727"/>
    </location>
</feature>
<gene>
    <name evidence="4" type="ORF">ACJMK2_007193</name>
</gene>
<dbReference type="EMBL" id="JBJQND010000011">
    <property type="protein sequence ID" value="KAL3861124.1"/>
    <property type="molecule type" value="Genomic_DNA"/>
</dbReference>
<dbReference type="SUPFAM" id="SSF47769">
    <property type="entry name" value="SAM/Pointed domain"/>
    <property type="match status" value="3"/>
</dbReference>
<comment type="caution">
    <text evidence="4">The sequence shown here is derived from an EMBL/GenBank/DDBJ whole genome shotgun (WGS) entry which is preliminary data.</text>
</comment>
<dbReference type="PANTHER" id="PTHR12776:SF1">
    <property type="entry name" value="KAZRIN"/>
    <property type="match status" value="1"/>
</dbReference>
<dbReference type="InterPro" id="IPR001660">
    <property type="entry name" value="SAM"/>
</dbReference>
<dbReference type="Gene3D" id="1.10.150.50">
    <property type="entry name" value="Transcription Factor, Ets-1"/>
    <property type="match status" value="3"/>
</dbReference>
<evidence type="ECO:0000256" key="1">
    <source>
        <dbReference type="SAM" id="Coils"/>
    </source>
</evidence>
<dbReference type="Proteomes" id="UP001634394">
    <property type="component" value="Unassembled WGS sequence"/>
</dbReference>
<evidence type="ECO:0000313" key="5">
    <source>
        <dbReference type="Proteomes" id="UP001634394"/>
    </source>
</evidence>
<name>A0ABD3VHT2_SINWO</name>
<dbReference type="Pfam" id="PF00536">
    <property type="entry name" value="SAM_1"/>
    <property type="match status" value="2"/>
</dbReference>
<organism evidence="4 5">
    <name type="scientific">Sinanodonta woodiana</name>
    <name type="common">Chinese pond mussel</name>
    <name type="synonym">Anodonta woodiana</name>
    <dbReference type="NCBI Taxonomy" id="1069815"/>
    <lineage>
        <taxon>Eukaryota</taxon>
        <taxon>Metazoa</taxon>
        <taxon>Spiralia</taxon>
        <taxon>Lophotrochozoa</taxon>
        <taxon>Mollusca</taxon>
        <taxon>Bivalvia</taxon>
        <taxon>Autobranchia</taxon>
        <taxon>Heteroconchia</taxon>
        <taxon>Palaeoheterodonta</taxon>
        <taxon>Unionida</taxon>
        <taxon>Unionoidea</taxon>
        <taxon>Unionidae</taxon>
        <taxon>Unioninae</taxon>
        <taxon>Sinanodonta</taxon>
    </lineage>
</organism>
<evidence type="ECO:0000259" key="3">
    <source>
        <dbReference type="PROSITE" id="PS50105"/>
    </source>
</evidence>
<sequence length="743" mass="84584">MVLIRKLLLDAQAKFRKMVEDNKQLAAKIDGSINLANKEVDTLRAELVDTNKRLMDIHNAANERKDQGVQVSSDGTLTARQKTDEENELIQLREENTRLRAQLRETEELKLAKMSNSEHPSYGELKLNMIQIKQELNRAKEALTAMKADRKRLKGEKLELLNQIKQLYGTLEDKEAELRDFMCTYEQRMRENDESIKQLVTEKEDSDRQRWEIIRRAQDAVKKVVLLQTQNDAQEQHIRKQEAELVMLKEHLSSNGTRLSFDFPDTPKSMESATTSDDLPPYETPPSSANHTSKEEYFKVPSSTPKNDDNCERKGSLTPLMQLLENDPVHKTSHDTSIDSKKKKRISLGSISKMFTRGRSRRSLALPPEEDELPAITRITLLNPDNYQEKLKLVEQSNTSHVTTWKANHVLAWLEIVLNMPMYGKKCAANIKSGKVLLGLSDFELASALDIKNPMHRKKLRLAIEELRNPQQCSYPKASQLDHSWVADKWISDLGLPQYKSVFENNLVDGRMLSHLSRKDMEKYFGIHRKFHQASIHHAVELLHRLGCDKEVLNERRAKCMSTDTDPLVWTNQRVITWVENIDLEEFASNLKESGVHGALMVLEPSFTADTFATALGIPPSKCFLRRHLASELESLIKPARSALSVVTLRKGSLGRSSQRNSVSDTFSSNKSKHSLRGSIGRAFGRKAKDELISKDFWDDAALLPGNKTEKTNNSKQRTSAPITLDEIPDPIKELDAALEQVT</sequence>
<dbReference type="InterPro" id="IPR037614">
    <property type="entry name" value="Kazrin"/>
</dbReference>
<dbReference type="InterPro" id="IPR059089">
    <property type="entry name" value="Kazrin_N"/>
</dbReference>